<dbReference type="EMBL" id="SAWY01000020">
    <property type="protein sequence ID" value="TPH15173.1"/>
    <property type="molecule type" value="Genomic_DNA"/>
</dbReference>
<keyword evidence="1" id="KW-0732">Signal</keyword>
<dbReference type="NCBIfam" id="TIGR02595">
    <property type="entry name" value="PEP_CTERM"/>
    <property type="match status" value="1"/>
</dbReference>
<feature type="chain" id="PRO_5021504763" evidence="1">
    <location>
        <begin position="22"/>
        <end position="190"/>
    </location>
</feature>
<evidence type="ECO:0000259" key="2">
    <source>
        <dbReference type="Pfam" id="PF07589"/>
    </source>
</evidence>
<protein>
    <submittedName>
        <fullName evidence="3">PEP-CTERM sorting domain-containing protein</fullName>
    </submittedName>
</protein>
<dbReference type="InterPro" id="IPR013424">
    <property type="entry name" value="Ice-binding_C"/>
</dbReference>
<name>A0A502KZR9_9GAMM</name>
<proteinExistence type="predicted"/>
<dbReference type="Proteomes" id="UP000315303">
    <property type="component" value="Unassembled WGS sequence"/>
</dbReference>
<evidence type="ECO:0000313" key="3">
    <source>
        <dbReference type="EMBL" id="TPH15173.1"/>
    </source>
</evidence>
<evidence type="ECO:0000313" key="4">
    <source>
        <dbReference type="Proteomes" id="UP000315303"/>
    </source>
</evidence>
<feature type="domain" description="Ice-binding protein C-terminal" evidence="2">
    <location>
        <begin position="166"/>
        <end position="186"/>
    </location>
</feature>
<gene>
    <name evidence="3" type="ORF">EPA86_10170</name>
</gene>
<comment type="caution">
    <text evidence="3">The sequence shown here is derived from an EMBL/GenBank/DDBJ whole genome shotgun (WGS) entry which is preliminary data.</text>
</comment>
<accession>A0A502KZR9</accession>
<dbReference type="Pfam" id="PF07589">
    <property type="entry name" value="PEP-CTERM"/>
    <property type="match status" value="1"/>
</dbReference>
<dbReference type="RefSeq" id="WP_140603328.1">
    <property type="nucleotide sequence ID" value="NZ_SAWY01000020.1"/>
</dbReference>
<sequence length="190" mass="20518">MKVLKAAFISLFLVVSGIANAGLMVQSDQLEQTEDFQDFGFDWAIDDWMANTDANLIIEVQGDLGFSNLSSGETFDIIVESFDLGTHGAFSNGLNGWTELTANMGINAWHASRTFNITALQMASILNDNLFQLAVNFNQGVHVAFGSLNNTAPFVKATLEYTATEVPEPSTIAMFGLALLGLAARKSKKA</sequence>
<organism evidence="3 4">
    <name type="scientific">Litorilituus lipolyticus</name>
    <dbReference type="NCBI Taxonomy" id="2491017"/>
    <lineage>
        <taxon>Bacteria</taxon>
        <taxon>Pseudomonadati</taxon>
        <taxon>Pseudomonadota</taxon>
        <taxon>Gammaproteobacteria</taxon>
        <taxon>Alteromonadales</taxon>
        <taxon>Colwelliaceae</taxon>
        <taxon>Litorilituus</taxon>
    </lineage>
</organism>
<dbReference type="AlphaFoldDB" id="A0A502KZR9"/>
<keyword evidence="4" id="KW-1185">Reference proteome</keyword>
<reference evidence="3 4" key="1">
    <citation type="submission" date="2019-01" db="EMBL/GenBank/DDBJ databases">
        <title>Litorilituus lipolytica sp. nov., isolated from intertidal sand of the Yellow Sea in China.</title>
        <authorList>
            <person name="Liu A."/>
        </authorList>
    </citation>
    <scope>NUCLEOTIDE SEQUENCE [LARGE SCALE GENOMIC DNA]</scope>
    <source>
        <strain evidence="3 4">RZ04</strain>
    </source>
</reference>
<feature type="signal peptide" evidence="1">
    <location>
        <begin position="1"/>
        <end position="21"/>
    </location>
</feature>
<evidence type="ECO:0000256" key="1">
    <source>
        <dbReference type="SAM" id="SignalP"/>
    </source>
</evidence>